<gene>
    <name evidence="2" type="ORF">MUDAN_MDHGFNIF_01931</name>
</gene>
<reference evidence="2 3" key="1">
    <citation type="submission" date="2018-11" db="EMBL/GenBank/DDBJ databases">
        <authorList>
            <person name="Wuyts S."/>
        </authorList>
    </citation>
    <scope>NUCLEOTIDE SEQUENCE [LARGE SCALE GENOMIC DNA]</scope>
    <source>
        <strain evidence="2">Lactobacillus mudanjiangensis AMBF249</strain>
    </source>
</reference>
<name>A0A660E451_9LACO</name>
<organism evidence="2 3">
    <name type="scientific">Lactiplantibacillus mudanjiangensis</name>
    <dbReference type="NCBI Taxonomy" id="1296538"/>
    <lineage>
        <taxon>Bacteria</taxon>
        <taxon>Bacillati</taxon>
        <taxon>Bacillota</taxon>
        <taxon>Bacilli</taxon>
        <taxon>Lactobacillales</taxon>
        <taxon>Lactobacillaceae</taxon>
        <taxon>Lactiplantibacillus</taxon>
    </lineage>
</organism>
<feature type="domain" description="Putative zinc ribbon" evidence="1">
    <location>
        <begin position="4"/>
        <end position="77"/>
    </location>
</feature>
<dbReference type="RefSeq" id="WP_130852412.1">
    <property type="nucleotide sequence ID" value="NZ_UYIG01000196.1"/>
</dbReference>
<dbReference type="InterPro" id="IPR025868">
    <property type="entry name" value="Zn_ribbon_dom_put"/>
</dbReference>
<protein>
    <submittedName>
        <fullName evidence="2">AraC family transcriptional regulator [Lactobacillus brevis]</fullName>
    </submittedName>
</protein>
<dbReference type="Proteomes" id="UP000289996">
    <property type="component" value="Unassembled WGS sequence"/>
</dbReference>
<dbReference type="AlphaFoldDB" id="A0A660E451"/>
<dbReference type="EMBL" id="UYIG01000196">
    <property type="protein sequence ID" value="VDG30380.1"/>
    <property type="molecule type" value="Genomic_DNA"/>
</dbReference>
<keyword evidence="3" id="KW-1185">Reference proteome</keyword>
<dbReference type="OrthoDB" id="9801008at2"/>
<sequence>MKKCIACGMPMRQASDFAQGNPDLDYCKYCTRPDGRMCSFEENQHRLVNLMVKTQGLDRAVAVAQVDASMRQLPAWQAHYQEENR</sequence>
<evidence type="ECO:0000313" key="2">
    <source>
        <dbReference type="EMBL" id="VDG30380.1"/>
    </source>
</evidence>
<accession>A0A660E451</accession>
<evidence type="ECO:0000259" key="1">
    <source>
        <dbReference type="Pfam" id="PF12674"/>
    </source>
</evidence>
<dbReference type="Pfam" id="PF12674">
    <property type="entry name" value="Zn_ribbon_2"/>
    <property type="match status" value="1"/>
</dbReference>
<evidence type="ECO:0000313" key="3">
    <source>
        <dbReference type="Proteomes" id="UP000289996"/>
    </source>
</evidence>
<proteinExistence type="predicted"/>